<evidence type="ECO:0000256" key="1">
    <source>
        <dbReference type="SAM" id="MobiDB-lite"/>
    </source>
</evidence>
<accession>A0A502FQY2</accession>
<gene>
    <name evidence="2" type="ORF">EAH89_19555</name>
</gene>
<sequence length="180" mass="19585">MRVEIERAGQPPEWLPPSVLDWLRWRWRRAWMDGKPHPTIWTAALAGLRERVRACEPPPAGWAPRDMDGDTALYVAGQPASNSRRRQRDTGYATGAWQRPGRAGSASGAKGPPSMAELLNGLRAPGRAALAAHANALAPFLAGVAGEVARERVALAYAAYLAGQIGLSEWLVELHAERRP</sequence>
<dbReference type="EMBL" id="RCZP01000024">
    <property type="protein sequence ID" value="TPG51799.1"/>
    <property type="molecule type" value="Genomic_DNA"/>
</dbReference>
<dbReference type="AlphaFoldDB" id="A0A502FQY2"/>
<organism evidence="2 3">
    <name type="scientific">Muricoccus nepalensis</name>
    <dbReference type="NCBI Taxonomy" id="1854500"/>
    <lineage>
        <taxon>Bacteria</taxon>
        <taxon>Pseudomonadati</taxon>
        <taxon>Pseudomonadota</taxon>
        <taxon>Alphaproteobacteria</taxon>
        <taxon>Acetobacterales</taxon>
        <taxon>Roseomonadaceae</taxon>
        <taxon>Muricoccus</taxon>
    </lineage>
</organism>
<evidence type="ECO:0000313" key="2">
    <source>
        <dbReference type="EMBL" id="TPG51799.1"/>
    </source>
</evidence>
<evidence type="ECO:0000313" key="3">
    <source>
        <dbReference type="Proteomes" id="UP000317078"/>
    </source>
</evidence>
<feature type="region of interest" description="Disordered" evidence="1">
    <location>
        <begin position="79"/>
        <end position="114"/>
    </location>
</feature>
<name>A0A502FQY2_9PROT</name>
<protein>
    <submittedName>
        <fullName evidence="2">Uncharacterized protein</fullName>
    </submittedName>
</protein>
<dbReference type="Proteomes" id="UP000317078">
    <property type="component" value="Unassembled WGS sequence"/>
</dbReference>
<comment type="caution">
    <text evidence="2">The sequence shown here is derived from an EMBL/GenBank/DDBJ whole genome shotgun (WGS) entry which is preliminary data.</text>
</comment>
<proteinExistence type="predicted"/>
<reference evidence="2 3" key="1">
    <citation type="journal article" date="2019" name="Environ. Microbiol.">
        <title>Species interactions and distinct microbial communities in high Arctic permafrost affected cryosols are associated with the CH4 and CO2 gas fluxes.</title>
        <authorList>
            <person name="Altshuler I."/>
            <person name="Hamel J."/>
            <person name="Turney S."/>
            <person name="Magnuson E."/>
            <person name="Levesque R."/>
            <person name="Greer C."/>
            <person name="Whyte L.G."/>
        </authorList>
    </citation>
    <scope>NUCLEOTIDE SEQUENCE [LARGE SCALE GENOMIC DNA]</scope>
    <source>
        <strain evidence="2 3">S9.3B</strain>
    </source>
</reference>
<keyword evidence="3" id="KW-1185">Reference proteome</keyword>